<feature type="transmembrane region" description="Helical" evidence="5">
    <location>
        <begin position="36"/>
        <end position="57"/>
    </location>
</feature>
<evidence type="ECO:0000256" key="1">
    <source>
        <dbReference type="ARBA" id="ARBA00004141"/>
    </source>
</evidence>
<evidence type="ECO:0000256" key="5">
    <source>
        <dbReference type="SAM" id="Phobius"/>
    </source>
</evidence>
<feature type="transmembrane region" description="Helical" evidence="5">
    <location>
        <begin position="161"/>
        <end position="187"/>
    </location>
</feature>
<protein>
    <submittedName>
        <fullName evidence="6">Wzx</fullName>
    </submittedName>
</protein>
<feature type="transmembrane region" description="Helical" evidence="5">
    <location>
        <begin position="12"/>
        <end position="30"/>
    </location>
</feature>
<feature type="transmembrane region" description="Helical" evidence="5">
    <location>
        <begin position="351"/>
        <end position="373"/>
    </location>
</feature>
<sequence>MKNFSYMFIVQIANYLFPLITLPIVSRIFGPEKIGLIAYITAIVGYFVLLVDYSFSFSGVRRLSREHTKRDEIFNTILTVRFFLFLLSGIVFVFCVFFLPDLYNNFYLSLVIFLTCLVPLFSNIWFLQAQNNFKVIAIFSFIAKLFSTILILLLVRNINDILIYTVILSLSSVIISVATFIYIVNKYKINVRIQSGRNCIQYLKDDKYLFLSTVVTNLYTTTGVVVLGVLASKSDVGIYSSAQRLIDLLKSLIMMPIYQIIFPLLSKKFVSNLEDGLNSVRIFLPVFTLMVIVVLLGILLFGKIIILLLFGSAFSDSYLILVILGLGLAAVFYGMLIGGQIMLNLGMDREFVRIQVIVSVLSLFLNIIILPYGGGVTTAIIWSLSEVIITLYQILVLKSKGIKVFSMNMLSLNSIKLSLKSIMRNQDEF</sequence>
<proteinExistence type="predicted"/>
<keyword evidence="3 5" id="KW-1133">Transmembrane helix</keyword>
<evidence type="ECO:0000313" key="6">
    <source>
        <dbReference type="EMBL" id="ASY01636.1"/>
    </source>
</evidence>
<comment type="subcellular location">
    <subcellularLocation>
        <location evidence="1">Membrane</location>
        <topology evidence="1">Multi-pass membrane protein</topology>
    </subcellularLocation>
</comment>
<evidence type="ECO:0000256" key="4">
    <source>
        <dbReference type="ARBA" id="ARBA00023136"/>
    </source>
</evidence>
<dbReference type="PANTHER" id="PTHR43424">
    <property type="entry name" value="LOCUS PUTATIVE PROTEIN 1-RELATED"/>
    <property type="match status" value="1"/>
</dbReference>
<feature type="transmembrane region" description="Helical" evidence="5">
    <location>
        <begin position="208"/>
        <end position="231"/>
    </location>
</feature>
<organism evidence="6">
    <name type="scientific">Acinetobacter baumannii</name>
    <dbReference type="NCBI Taxonomy" id="470"/>
    <lineage>
        <taxon>Bacteria</taxon>
        <taxon>Pseudomonadati</taxon>
        <taxon>Pseudomonadota</taxon>
        <taxon>Gammaproteobacteria</taxon>
        <taxon>Moraxellales</taxon>
        <taxon>Moraxellaceae</taxon>
        <taxon>Acinetobacter</taxon>
        <taxon>Acinetobacter calcoaceticus/baumannii complex</taxon>
    </lineage>
</organism>
<feature type="transmembrane region" description="Helical" evidence="5">
    <location>
        <begin position="379"/>
        <end position="397"/>
    </location>
</feature>
<feature type="transmembrane region" description="Helical" evidence="5">
    <location>
        <begin position="106"/>
        <end position="126"/>
    </location>
</feature>
<name>A0A249JKN4_ACIBA</name>
<keyword evidence="4 5" id="KW-0472">Membrane</keyword>
<gene>
    <name evidence="6" type="primary">wzx</name>
</gene>
<reference evidence="6" key="1">
    <citation type="submission" date="2017-07" db="EMBL/GenBank/DDBJ databases">
        <authorList>
            <person name="Sun Z.S."/>
            <person name="Albrecht U."/>
            <person name="Echele G."/>
            <person name="Lee C.C."/>
        </authorList>
    </citation>
    <scope>NUCLEOTIDE SEQUENCE</scope>
    <source>
        <strain evidence="6">Ab902</strain>
    </source>
</reference>
<dbReference type="EMBL" id="MF522809">
    <property type="protein sequence ID" value="ASY01636.1"/>
    <property type="molecule type" value="Genomic_DNA"/>
</dbReference>
<feature type="transmembrane region" description="Helical" evidence="5">
    <location>
        <begin position="317"/>
        <end position="339"/>
    </location>
</feature>
<evidence type="ECO:0000256" key="2">
    <source>
        <dbReference type="ARBA" id="ARBA00022692"/>
    </source>
</evidence>
<dbReference type="InterPro" id="IPR052556">
    <property type="entry name" value="PolySynth_Transporter"/>
</dbReference>
<dbReference type="GO" id="GO:0016020">
    <property type="term" value="C:membrane"/>
    <property type="evidence" value="ECO:0007669"/>
    <property type="project" value="UniProtKB-SubCell"/>
</dbReference>
<dbReference type="InterPro" id="IPR002797">
    <property type="entry name" value="Polysacc_synth"/>
</dbReference>
<evidence type="ECO:0000256" key="3">
    <source>
        <dbReference type="ARBA" id="ARBA00022989"/>
    </source>
</evidence>
<feature type="transmembrane region" description="Helical" evidence="5">
    <location>
        <begin position="282"/>
        <end position="311"/>
    </location>
</feature>
<dbReference type="PANTHER" id="PTHR43424:SF1">
    <property type="entry name" value="LOCUS PUTATIVE PROTEIN 1-RELATED"/>
    <property type="match status" value="1"/>
</dbReference>
<feature type="transmembrane region" description="Helical" evidence="5">
    <location>
        <begin position="133"/>
        <end position="155"/>
    </location>
</feature>
<dbReference type="AlphaFoldDB" id="A0A249JKN4"/>
<feature type="transmembrane region" description="Helical" evidence="5">
    <location>
        <begin position="78"/>
        <end position="100"/>
    </location>
</feature>
<feature type="transmembrane region" description="Helical" evidence="5">
    <location>
        <begin position="251"/>
        <end position="270"/>
    </location>
</feature>
<accession>A0A249JKN4</accession>
<dbReference type="Pfam" id="PF01943">
    <property type="entry name" value="Polysacc_synt"/>
    <property type="match status" value="1"/>
</dbReference>
<keyword evidence="2 5" id="KW-0812">Transmembrane</keyword>